<feature type="transmembrane region" description="Helical" evidence="1">
    <location>
        <begin position="606"/>
        <end position="633"/>
    </location>
</feature>
<dbReference type="InterPro" id="IPR029058">
    <property type="entry name" value="AB_hydrolase_fold"/>
</dbReference>
<dbReference type="SUPFAM" id="SSF53474">
    <property type="entry name" value="alpha/beta-Hydrolases"/>
    <property type="match status" value="1"/>
</dbReference>
<feature type="chain" id="PRO_5043430649" description="RGS domain-containing protein" evidence="2">
    <location>
        <begin position="17"/>
        <end position="902"/>
    </location>
</feature>
<feature type="signal peptide" evidence="2">
    <location>
        <begin position="1"/>
        <end position="16"/>
    </location>
</feature>
<name>A0AAW2Z794_9EUKA</name>
<proteinExistence type="predicted"/>
<dbReference type="InterPro" id="IPR044926">
    <property type="entry name" value="RGS_subdomain_2"/>
</dbReference>
<evidence type="ECO:0000259" key="3">
    <source>
        <dbReference type="Pfam" id="PF00615"/>
    </source>
</evidence>
<dbReference type="InterPro" id="IPR036305">
    <property type="entry name" value="RGS_sf"/>
</dbReference>
<evidence type="ECO:0000313" key="5">
    <source>
        <dbReference type="Proteomes" id="UP001431209"/>
    </source>
</evidence>
<feature type="transmembrane region" description="Helical" evidence="1">
    <location>
        <begin position="528"/>
        <end position="549"/>
    </location>
</feature>
<keyword evidence="2" id="KW-0732">Signal</keyword>
<evidence type="ECO:0000313" key="4">
    <source>
        <dbReference type="EMBL" id="KAL0485113.1"/>
    </source>
</evidence>
<reference evidence="4 5" key="1">
    <citation type="submission" date="2024-03" db="EMBL/GenBank/DDBJ databases">
        <title>The Acrasis kona genome and developmental transcriptomes reveal deep origins of eukaryotic multicellular pathways.</title>
        <authorList>
            <person name="Sheikh S."/>
            <person name="Fu C.-J."/>
            <person name="Brown M.W."/>
            <person name="Baldauf S.L."/>
        </authorList>
    </citation>
    <scope>NUCLEOTIDE SEQUENCE [LARGE SCALE GENOMIC DNA]</scope>
    <source>
        <strain evidence="4 5">ATCC MYA-3509</strain>
    </source>
</reference>
<dbReference type="EMBL" id="JAOPGA020001103">
    <property type="protein sequence ID" value="KAL0485113.1"/>
    <property type="molecule type" value="Genomic_DNA"/>
</dbReference>
<protein>
    <recommendedName>
        <fullName evidence="3">RGS domain-containing protein</fullName>
    </recommendedName>
</protein>
<evidence type="ECO:0000256" key="1">
    <source>
        <dbReference type="SAM" id="Phobius"/>
    </source>
</evidence>
<keyword evidence="1" id="KW-1133">Transmembrane helix</keyword>
<keyword evidence="1" id="KW-0812">Transmembrane</keyword>
<feature type="transmembrane region" description="Helical" evidence="1">
    <location>
        <begin position="564"/>
        <end position="585"/>
    </location>
</feature>
<dbReference type="Gene3D" id="3.40.50.1820">
    <property type="entry name" value="alpha/beta hydrolase"/>
    <property type="match status" value="1"/>
</dbReference>
<dbReference type="AlphaFoldDB" id="A0AAW2Z794"/>
<evidence type="ECO:0000256" key="2">
    <source>
        <dbReference type="SAM" id="SignalP"/>
    </source>
</evidence>
<dbReference type="InterPro" id="IPR016137">
    <property type="entry name" value="RGS"/>
</dbReference>
<organism evidence="4 5">
    <name type="scientific">Acrasis kona</name>
    <dbReference type="NCBI Taxonomy" id="1008807"/>
    <lineage>
        <taxon>Eukaryota</taxon>
        <taxon>Discoba</taxon>
        <taxon>Heterolobosea</taxon>
        <taxon>Tetramitia</taxon>
        <taxon>Eutetramitia</taxon>
        <taxon>Acrasidae</taxon>
        <taxon>Acrasis</taxon>
    </lineage>
</organism>
<feature type="transmembrane region" description="Helical" evidence="1">
    <location>
        <begin position="493"/>
        <end position="516"/>
    </location>
</feature>
<feature type="domain" description="RGS" evidence="3">
    <location>
        <begin position="771"/>
        <end position="884"/>
    </location>
</feature>
<feature type="transmembrane region" description="Helical" evidence="1">
    <location>
        <begin position="690"/>
        <end position="712"/>
    </location>
</feature>
<dbReference type="Pfam" id="PF00615">
    <property type="entry name" value="RGS"/>
    <property type="match status" value="1"/>
</dbReference>
<gene>
    <name evidence="4" type="ORF">AKO1_004376</name>
</gene>
<dbReference type="Proteomes" id="UP001431209">
    <property type="component" value="Unassembled WGS sequence"/>
</dbReference>
<keyword evidence="1" id="KW-0472">Membrane</keyword>
<feature type="transmembrane region" description="Helical" evidence="1">
    <location>
        <begin position="645"/>
        <end position="670"/>
    </location>
</feature>
<keyword evidence="5" id="KW-1185">Reference proteome</keyword>
<feature type="transmembrane region" description="Helical" evidence="1">
    <location>
        <begin position="724"/>
        <end position="745"/>
    </location>
</feature>
<accession>A0AAW2Z794</accession>
<dbReference type="Gene3D" id="1.10.167.10">
    <property type="entry name" value="Regulator of G-protein Signalling 4, domain 2"/>
    <property type="match status" value="1"/>
</dbReference>
<dbReference type="SUPFAM" id="SSF48097">
    <property type="entry name" value="Regulator of G-protein signaling, RGS"/>
    <property type="match status" value="1"/>
</dbReference>
<comment type="caution">
    <text evidence="4">The sequence shown here is derived from an EMBL/GenBank/DDBJ whole genome shotgun (WGS) entry which is preliminary data.</text>
</comment>
<sequence length="902" mass="101553">MRALCITLFIVLFVRGQLNVTWNECPIFNSLGYKDILFNAKSKDVISKCGTAAYPYDYSEHEYFSNTIKAYLSPSPGVSGEGIETIGFQLFKILNGTHSVYMPSIRGSTSASLVDPYSCTDYEFLDHIPSSCSAKNTSWISVDNMAQDLISFTNQIRRDQPNIPITLYGRSFGSYIANRALSIDSTICDSLVFESAWGPHTNASEWDSNRDIVASKILGIFDNNTLPEYKKNTDTPALNAYSNFLIAQFDYFCGHPQESMYDLKYMSLASLFDETLRPKFLGLLSLIDKCDYNSYGNLLSYIPTSQDSLFSAYVKKTTLMNTGVVTNNVLISELIDINKASSVFKNKISSQSTNYAIGKLIGSGWTISAQSKYRYQAAVNFSGPVLILNGDLDPRSSTSSAKWFSSQFNNSRIFIMPQTMSDCVSYSLYDGDLNTTCGANIIKQFIGCNNCTINSSCIASMRGMNFKGNALTQFLFKDSVWNSYYIAPNVSSIVISVVFCCNFIFVCVVTICLIVLRKYRRVTSRGFVPYFGLLFVVIFSADLTILLAAQNVRISDLIGVMHSVSYSVLLCFCYAILVQSVRYYLLRVMYRQMSNTRNRNMIARLMANQFVFVISSIVLFSTSVIYALAIYYADGLRYTGLSFTIVKYSFFAACGILGLLAAIMAVFDFISELILNKGNLRKVLIINDPLHFRADAIILIPIIPSGIFGYLYRFQTYHVLLEMFFLLVIMYSGGTVVISCVVDYFMSRYGKQTILVSDDDFTGDNTKLRDAILTQEGAVDIFRKYCINEFSLENLLGLQELQILISMEEVSDERMKIFEQEFIDRNAPMQLNVPSDVFKLFVAALQPNSTQEHRKTALKKVQDITLMNVMDTFERFKNTNGYKEAVNIIKSENSIKRNVGIE</sequence>